<evidence type="ECO:0000256" key="3">
    <source>
        <dbReference type="ARBA" id="ARBA00022755"/>
    </source>
</evidence>
<feature type="site" description="Raises pKa of active site His" evidence="6">
    <location>
        <position position="145"/>
    </location>
</feature>
<dbReference type="UniPathway" id="UPA00074">
    <property type="reaction ID" value="UER00126"/>
</dbReference>
<name>A0A2K9AAT3_9GAMM</name>
<evidence type="ECO:0000256" key="2">
    <source>
        <dbReference type="ARBA" id="ARBA00022679"/>
    </source>
</evidence>
<dbReference type="InterPro" id="IPR001555">
    <property type="entry name" value="GART_AS"/>
</dbReference>
<dbReference type="EC" id="2.1.2.2" evidence="6"/>
<dbReference type="InterPro" id="IPR004607">
    <property type="entry name" value="GART"/>
</dbReference>
<protein>
    <recommendedName>
        <fullName evidence="6">Phosphoribosylglycinamide formyltransferase</fullName>
        <ecNumber evidence="6">2.1.2.2</ecNumber>
    </recommendedName>
    <alternativeName>
        <fullName evidence="6">5'-phosphoribosylglycinamide transformylase</fullName>
    </alternativeName>
    <alternativeName>
        <fullName evidence="6">GAR transformylase</fullName>
        <shortName evidence="6">GART</shortName>
    </alternativeName>
</protein>
<dbReference type="PANTHER" id="PTHR43369:SF2">
    <property type="entry name" value="PHOSPHORIBOSYLGLYCINAMIDE FORMYLTRANSFERASE"/>
    <property type="match status" value="1"/>
</dbReference>
<dbReference type="GO" id="GO:0004644">
    <property type="term" value="F:phosphoribosylglycinamide formyltransferase activity"/>
    <property type="evidence" value="ECO:0007669"/>
    <property type="project" value="UniProtKB-UniRule"/>
</dbReference>
<dbReference type="HAMAP" id="MF_01930">
    <property type="entry name" value="PurN"/>
    <property type="match status" value="1"/>
</dbReference>
<evidence type="ECO:0000256" key="6">
    <source>
        <dbReference type="HAMAP-Rule" id="MF_01930"/>
    </source>
</evidence>
<evidence type="ECO:0000256" key="1">
    <source>
        <dbReference type="ARBA" id="ARBA00005054"/>
    </source>
</evidence>
<keyword evidence="8" id="KW-1185">Reference proteome</keyword>
<comment type="similarity">
    <text evidence="4 6">Belongs to the GART family.</text>
</comment>
<dbReference type="RefSeq" id="WP_106646403.1">
    <property type="nucleotide sequence ID" value="NZ_BMGO01000002.1"/>
</dbReference>
<sequence>MSNIVVLISGNGSNLQAIIDSVKNGAIEGRISAVISNRPGVFGLERAEKAGIPAITVDHTKFTSRADFEQALSQTIDQYQPDVLVLAGFMRILSSEFVQHYLGKMLNIHPSLLPKYPGLNTHRRVLENGDKEHGTSVHFVTAELDGGPIIAQRSIHVTADDTEESLQQKIQQQEHKLYPEVVSWLCNGRVQFKDGKAWLDNQVISI</sequence>
<dbReference type="GO" id="GO:0005829">
    <property type="term" value="C:cytosol"/>
    <property type="evidence" value="ECO:0007669"/>
    <property type="project" value="TreeGrafter"/>
</dbReference>
<dbReference type="Pfam" id="PF00551">
    <property type="entry name" value="Formyl_trans_N"/>
    <property type="match status" value="1"/>
</dbReference>
<keyword evidence="3 6" id="KW-0658">Purine biosynthesis</keyword>
<gene>
    <name evidence="6" type="primary">purN</name>
    <name evidence="7" type="ORF">CW740_04420</name>
</gene>
<dbReference type="PANTHER" id="PTHR43369">
    <property type="entry name" value="PHOSPHORIBOSYLGLYCINAMIDE FORMYLTRANSFERASE"/>
    <property type="match status" value="1"/>
</dbReference>
<feature type="binding site" evidence="6">
    <location>
        <begin position="12"/>
        <end position="14"/>
    </location>
    <ligand>
        <name>N(1)-(5-phospho-beta-D-ribosyl)glycinamide</name>
        <dbReference type="ChEBI" id="CHEBI:143788"/>
    </ligand>
</feature>
<dbReference type="OrthoDB" id="9806170at2"/>
<dbReference type="NCBIfam" id="TIGR00639">
    <property type="entry name" value="PurN"/>
    <property type="match status" value="1"/>
</dbReference>
<dbReference type="InterPro" id="IPR036477">
    <property type="entry name" value="Formyl_transf_N_sf"/>
</dbReference>
<evidence type="ECO:0000256" key="5">
    <source>
        <dbReference type="ARBA" id="ARBA00047664"/>
    </source>
</evidence>
<accession>A0A2K9AAT3</accession>
<keyword evidence="2 6" id="KW-0808">Transferase</keyword>
<feature type="active site" description="Proton donor" evidence="6">
    <location>
        <position position="109"/>
    </location>
</feature>
<evidence type="ECO:0000256" key="4">
    <source>
        <dbReference type="ARBA" id="ARBA00038440"/>
    </source>
</evidence>
<dbReference type="EMBL" id="CP025120">
    <property type="protein sequence ID" value="AUD78537.1"/>
    <property type="molecule type" value="Genomic_DNA"/>
</dbReference>
<dbReference type="GO" id="GO:0006189">
    <property type="term" value="P:'de novo' IMP biosynthetic process"/>
    <property type="evidence" value="ECO:0007669"/>
    <property type="project" value="UniProtKB-UniRule"/>
</dbReference>
<dbReference type="KEGG" id="kpd:CW740_04420"/>
<comment type="pathway">
    <text evidence="1 6">Purine metabolism; IMP biosynthesis via de novo pathway; N(2)-formyl-N(1)-(5-phospho-D-ribosyl)glycinamide from N(1)-(5-phospho-D-ribosyl)glycinamide (10-formyl THF route): step 1/1.</text>
</comment>
<feature type="binding site" evidence="6">
    <location>
        <begin position="90"/>
        <end position="93"/>
    </location>
    <ligand>
        <name>(6R)-10-formyltetrahydrofolate</name>
        <dbReference type="ChEBI" id="CHEBI:195366"/>
    </ligand>
</feature>
<comment type="catalytic activity">
    <reaction evidence="5 6">
        <text>N(1)-(5-phospho-beta-D-ribosyl)glycinamide + (6R)-10-formyltetrahydrofolate = N(2)-formyl-N(1)-(5-phospho-beta-D-ribosyl)glycinamide + (6S)-5,6,7,8-tetrahydrofolate + H(+)</text>
        <dbReference type="Rhea" id="RHEA:15053"/>
        <dbReference type="ChEBI" id="CHEBI:15378"/>
        <dbReference type="ChEBI" id="CHEBI:57453"/>
        <dbReference type="ChEBI" id="CHEBI:143788"/>
        <dbReference type="ChEBI" id="CHEBI:147286"/>
        <dbReference type="ChEBI" id="CHEBI:195366"/>
        <dbReference type="EC" id="2.1.2.2"/>
    </reaction>
</comment>
<evidence type="ECO:0000313" key="7">
    <source>
        <dbReference type="EMBL" id="AUD78537.1"/>
    </source>
</evidence>
<dbReference type="AlphaFoldDB" id="A0A2K9AAT3"/>
<dbReference type="Gene3D" id="3.40.50.170">
    <property type="entry name" value="Formyl transferase, N-terminal domain"/>
    <property type="match status" value="1"/>
</dbReference>
<feature type="binding site" evidence="6">
    <location>
        <position position="107"/>
    </location>
    <ligand>
        <name>(6R)-10-formyltetrahydrofolate</name>
        <dbReference type="ChEBI" id="CHEBI:195366"/>
    </ligand>
</feature>
<reference evidence="7 8" key="1">
    <citation type="submission" date="2017-12" db="EMBL/GenBank/DDBJ databases">
        <title>Kangiella profundi FT102 completed genome.</title>
        <authorList>
            <person name="Xu J."/>
            <person name="Wang J."/>
            <person name="Lu Y."/>
        </authorList>
    </citation>
    <scope>NUCLEOTIDE SEQUENCE [LARGE SCALE GENOMIC DNA]</scope>
    <source>
        <strain evidence="7 8">FT102</strain>
    </source>
</reference>
<dbReference type="PROSITE" id="PS00373">
    <property type="entry name" value="GART"/>
    <property type="match status" value="1"/>
</dbReference>
<organism evidence="7 8">
    <name type="scientific">Kangiella profundi</name>
    <dbReference type="NCBI Taxonomy" id="1561924"/>
    <lineage>
        <taxon>Bacteria</taxon>
        <taxon>Pseudomonadati</taxon>
        <taxon>Pseudomonadota</taxon>
        <taxon>Gammaproteobacteria</taxon>
        <taxon>Kangiellales</taxon>
        <taxon>Kangiellaceae</taxon>
        <taxon>Kangiella</taxon>
    </lineage>
</organism>
<comment type="function">
    <text evidence="6">Catalyzes the transfer of a formyl group from 10-formyltetrahydrofolate to 5-phospho-ribosyl-glycinamide (GAR), producing 5-phospho-ribosyl-N-formylglycinamide (FGAR) and tetrahydrofolate.</text>
</comment>
<dbReference type="InterPro" id="IPR002376">
    <property type="entry name" value="Formyl_transf_N"/>
</dbReference>
<feature type="binding site" evidence="6">
    <location>
        <position position="65"/>
    </location>
    <ligand>
        <name>(6R)-10-formyltetrahydrofolate</name>
        <dbReference type="ChEBI" id="CHEBI:195366"/>
    </ligand>
</feature>
<dbReference type="SUPFAM" id="SSF53328">
    <property type="entry name" value="Formyltransferase"/>
    <property type="match status" value="1"/>
</dbReference>
<evidence type="ECO:0000313" key="8">
    <source>
        <dbReference type="Proteomes" id="UP000232693"/>
    </source>
</evidence>
<dbReference type="CDD" id="cd08645">
    <property type="entry name" value="FMT_core_GART"/>
    <property type="match status" value="1"/>
</dbReference>
<proteinExistence type="inferred from homology"/>
<dbReference type="Proteomes" id="UP000232693">
    <property type="component" value="Chromosome"/>
</dbReference>